<dbReference type="Pfam" id="PF19054">
    <property type="entry name" value="DUF5753"/>
    <property type="match status" value="1"/>
</dbReference>
<evidence type="ECO:0000313" key="3">
    <source>
        <dbReference type="EMBL" id="MDT0319630.1"/>
    </source>
</evidence>
<dbReference type="Gene3D" id="1.10.260.40">
    <property type="entry name" value="lambda repressor-like DNA-binding domains"/>
    <property type="match status" value="1"/>
</dbReference>
<keyword evidence="4" id="KW-1185">Reference proteome</keyword>
<organism evidence="3 4">
    <name type="scientific">Streptomyces millisiae</name>
    <dbReference type="NCBI Taxonomy" id="3075542"/>
    <lineage>
        <taxon>Bacteria</taxon>
        <taxon>Bacillati</taxon>
        <taxon>Actinomycetota</taxon>
        <taxon>Actinomycetes</taxon>
        <taxon>Kitasatosporales</taxon>
        <taxon>Streptomycetaceae</taxon>
        <taxon>Streptomyces</taxon>
    </lineage>
</organism>
<dbReference type="PROSITE" id="PS50943">
    <property type="entry name" value="HTH_CROC1"/>
    <property type="match status" value="1"/>
</dbReference>
<accession>A0ABU2LPX9</accession>
<dbReference type="EMBL" id="JAVREM010000015">
    <property type="protein sequence ID" value="MDT0319630.1"/>
    <property type="molecule type" value="Genomic_DNA"/>
</dbReference>
<dbReference type="SUPFAM" id="SSF47413">
    <property type="entry name" value="lambda repressor-like DNA-binding domains"/>
    <property type="match status" value="1"/>
</dbReference>
<dbReference type="InterPro" id="IPR043917">
    <property type="entry name" value="DUF5753"/>
</dbReference>
<dbReference type="SMART" id="SM00530">
    <property type="entry name" value="HTH_XRE"/>
    <property type="match status" value="1"/>
</dbReference>
<name>A0ABU2LPX9_9ACTN</name>
<protein>
    <submittedName>
        <fullName evidence="3">Helix-turn-helix transcriptional regulator</fullName>
    </submittedName>
</protein>
<reference evidence="4" key="1">
    <citation type="submission" date="2023-07" db="EMBL/GenBank/DDBJ databases">
        <title>30 novel species of actinomycetes from the DSMZ collection.</title>
        <authorList>
            <person name="Nouioui I."/>
        </authorList>
    </citation>
    <scope>NUCLEOTIDE SEQUENCE [LARGE SCALE GENOMIC DNA]</scope>
    <source>
        <strain evidence="4">DSM 44918</strain>
    </source>
</reference>
<gene>
    <name evidence="3" type="ORF">RNC47_14925</name>
</gene>
<dbReference type="RefSeq" id="WP_311599042.1">
    <property type="nucleotide sequence ID" value="NZ_JAVREM010000015.1"/>
</dbReference>
<proteinExistence type="predicted"/>
<sequence length="276" mass="31021">MALDPERRGDPKRELAEALKELRLRVGLTGDRLARRCNISQSKISRIETGKVLPSVVDVERIVRALGAPADIVSELMALARMANTEWQGLRSLYRKGLHRKQNELADLEAGTSEFRYFLPSVVTGLLSTRPYMRATLRRAGSDVDRIVDMKIARQEILEDRTKAFTFLLTEQAVRWPLVPAAEMARQIDRLKMLSQWPNIRIGVLPLRGGIPVMALSTFTVYDRTLATVETTAGIVILRDSRDVAAYLGLFGELEERALFGAAAVQQLSEWAQDFE</sequence>
<dbReference type="InterPro" id="IPR001387">
    <property type="entry name" value="Cro/C1-type_HTH"/>
</dbReference>
<dbReference type="PANTHER" id="PTHR46797">
    <property type="entry name" value="HTH-TYPE TRANSCRIPTIONAL REGULATOR"/>
    <property type="match status" value="1"/>
</dbReference>
<dbReference type="Proteomes" id="UP001183420">
    <property type="component" value="Unassembled WGS sequence"/>
</dbReference>
<evidence type="ECO:0000259" key="2">
    <source>
        <dbReference type="PROSITE" id="PS50943"/>
    </source>
</evidence>
<evidence type="ECO:0000256" key="1">
    <source>
        <dbReference type="ARBA" id="ARBA00023125"/>
    </source>
</evidence>
<dbReference type="InterPro" id="IPR010982">
    <property type="entry name" value="Lambda_DNA-bd_dom_sf"/>
</dbReference>
<feature type="domain" description="HTH cro/C1-type" evidence="2">
    <location>
        <begin position="19"/>
        <end position="73"/>
    </location>
</feature>
<dbReference type="Pfam" id="PF13560">
    <property type="entry name" value="HTH_31"/>
    <property type="match status" value="1"/>
</dbReference>
<evidence type="ECO:0000313" key="4">
    <source>
        <dbReference type="Proteomes" id="UP001183420"/>
    </source>
</evidence>
<dbReference type="InterPro" id="IPR050807">
    <property type="entry name" value="TransReg_Diox_bact_type"/>
</dbReference>
<dbReference type="CDD" id="cd00093">
    <property type="entry name" value="HTH_XRE"/>
    <property type="match status" value="1"/>
</dbReference>
<dbReference type="PANTHER" id="PTHR46797:SF1">
    <property type="entry name" value="METHYLPHOSPHONATE SYNTHASE"/>
    <property type="match status" value="1"/>
</dbReference>
<keyword evidence="1" id="KW-0238">DNA-binding</keyword>
<comment type="caution">
    <text evidence="3">The sequence shown here is derived from an EMBL/GenBank/DDBJ whole genome shotgun (WGS) entry which is preliminary data.</text>
</comment>